<name>A0A1L7XKL0_9HELO</name>
<accession>A0A1L7XKL0</accession>
<evidence type="ECO:0000313" key="2">
    <source>
        <dbReference type="Proteomes" id="UP000184330"/>
    </source>
</evidence>
<sequence>MIFDIPEAPPEGAENTTKPSYKATRFCRWDNSLLSGPFRPLVPLQLAFHPPPLANEVREALEEAFMQLTDNIWRQLSLDFPALAPLFELNDEFRMEPCEVYQLAWENSSWQKMTDLVRHVERRLAQGGRKLLTADAESEGLADAI</sequence>
<proteinExistence type="predicted"/>
<reference evidence="1" key="1">
    <citation type="submission" date="2016-03" db="EMBL/GenBank/DDBJ databases">
        <authorList>
            <person name="Ploux O."/>
        </authorList>
    </citation>
    <scope>NUCLEOTIDE SEQUENCE [LARGE SCALE GENOMIC DNA]</scope>
    <source>
        <strain evidence="1">UAMH 11012</strain>
    </source>
</reference>
<protein>
    <submittedName>
        <fullName evidence="1">Uncharacterized protein</fullName>
    </submittedName>
</protein>
<keyword evidence="2" id="KW-1185">Reference proteome</keyword>
<dbReference type="Proteomes" id="UP000184330">
    <property type="component" value="Unassembled WGS sequence"/>
</dbReference>
<dbReference type="AlphaFoldDB" id="A0A1L7XKL0"/>
<gene>
    <name evidence="1" type="ORF">PAC_15458</name>
</gene>
<dbReference type="EMBL" id="FJOG01000031">
    <property type="protein sequence ID" value="CZR65558.1"/>
    <property type="molecule type" value="Genomic_DNA"/>
</dbReference>
<evidence type="ECO:0000313" key="1">
    <source>
        <dbReference type="EMBL" id="CZR65558.1"/>
    </source>
</evidence>
<organism evidence="1 2">
    <name type="scientific">Phialocephala subalpina</name>
    <dbReference type="NCBI Taxonomy" id="576137"/>
    <lineage>
        <taxon>Eukaryota</taxon>
        <taxon>Fungi</taxon>
        <taxon>Dikarya</taxon>
        <taxon>Ascomycota</taxon>
        <taxon>Pezizomycotina</taxon>
        <taxon>Leotiomycetes</taxon>
        <taxon>Helotiales</taxon>
        <taxon>Mollisiaceae</taxon>
        <taxon>Phialocephala</taxon>
        <taxon>Phialocephala fortinii species complex</taxon>
    </lineage>
</organism>